<comment type="caution">
    <text evidence="1">The sequence shown here is derived from an EMBL/GenBank/DDBJ whole genome shotgun (WGS) entry which is preliminary data.</text>
</comment>
<protein>
    <submittedName>
        <fullName evidence="1">Uncharacterized protein</fullName>
    </submittedName>
</protein>
<evidence type="ECO:0000313" key="2">
    <source>
        <dbReference type="Proteomes" id="UP000193689"/>
    </source>
</evidence>
<dbReference type="RefSeq" id="XP_040719609.1">
    <property type="nucleotide sequence ID" value="XM_040862855.1"/>
</dbReference>
<dbReference type="EMBL" id="MCFJ01000002">
    <property type="protein sequence ID" value="ORY69659.1"/>
    <property type="molecule type" value="Genomic_DNA"/>
</dbReference>
<dbReference type="InParanoid" id="A0A1Y2EDK3"/>
<sequence>MGHLTGAIAESRALCDTIVALRRDHHVTTVTKLVVGGATPTFSSACTTQVAEKLKALSPAQAVASAQAQSFSIHSTSNSSNAGDVKIPDKKSGAAKTTITAAECYVDVIIKEEPRPSSFILKKTQKDDLYGRFRSTLDIQPGTLAKKECKTDLPSQAQPQPSTGAVNYGSLHRVFQHEYNILLRRTPRFDSVVPIDEKEGSLLPSRDLGFRPHINRGLGYVFWLNILNLFSLFSCEFEEPKTASFNLVPGSRKRDIDIAKIVIGCTWGSGAADAKLGDGWVALDSSDLVVECICGRHAALSVETAYNGGMSRRVIRPQHCIPGLSRKYFASTMAHYGSS</sequence>
<name>A0A1Y2EDK3_9PEZI</name>
<dbReference type="AlphaFoldDB" id="A0A1Y2EDK3"/>
<accession>A0A1Y2EDK3</accession>
<proteinExistence type="predicted"/>
<keyword evidence="2" id="KW-1185">Reference proteome</keyword>
<reference evidence="1 2" key="1">
    <citation type="submission" date="2016-07" db="EMBL/GenBank/DDBJ databases">
        <title>Pervasive Adenine N6-methylation of Active Genes in Fungi.</title>
        <authorList>
            <consortium name="DOE Joint Genome Institute"/>
            <person name="Mondo S.J."/>
            <person name="Dannebaum R.O."/>
            <person name="Kuo R.C."/>
            <person name="Labutti K."/>
            <person name="Haridas S."/>
            <person name="Kuo A."/>
            <person name="Salamov A."/>
            <person name="Ahrendt S.R."/>
            <person name="Lipzen A."/>
            <person name="Sullivan W."/>
            <person name="Andreopoulos W.B."/>
            <person name="Clum A."/>
            <person name="Lindquist E."/>
            <person name="Daum C."/>
            <person name="Ramamoorthy G.K."/>
            <person name="Gryganskyi A."/>
            <person name="Culley D."/>
            <person name="Magnuson J.K."/>
            <person name="James T.Y."/>
            <person name="O'Malley M.A."/>
            <person name="Stajich J.E."/>
            <person name="Spatafora J.W."/>
            <person name="Visel A."/>
            <person name="Grigoriev I.V."/>
        </authorList>
    </citation>
    <scope>NUCLEOTIDE SEQUENCE [LARGE SCALE GENOMIC DNA]</scope>
    <source>
        <strain evidence="1 2">CBS 129021</strain>
    </source>
</reference>
<dbReference type="GeneID" id="63779067"/>
<dbReference type="Proteomes" id="UP000193689">
    <property type="component" value="Unassembled WGS sequence"/>
</dbReference>
<evidence type="ECO:0000313" key="1">
    <source>
        <dbReference type="EMBL" id="ORY69659.1"/>
    </source>
</evidence>
<organism evidence="1 2">
    <name type="scientific">Pseudomassariella vexata</name>
    <dbReference type="NCBI Taxonomy" id="1141098"/>
    <lineage>
        <taxon>Eukaryota</taxon>
        <taxon>Fungi</taxon>
        <taxon>Dikarya</taxon>
        <taxon>Ascomycota</taxon>
        <taxon>Pezizomycotina</taxon>
        <taxon>Sordariomycetes</taxon>
        <taxon>Xylariomycetidae</taxon>
        <taxon>Amphisphaeriales</taxon>
        <taxon>Pseudomassariaceae</taxon>
        <taxon>Pseudomassariella</taxon>
    </lineage>
</organism>
<gene>
    <name evidence="1" type="ORF">BCR38DRAFT_471128</name>
</gene>